<evidence type="ECO:0000256" key="2">
    <source>
        <dbReference type="ARBA" id="ARBA00022448"/>
    </source>
</evidence>
<evidence type="ECO:0000256" key="13">
    <source>
        <dbReference type="SAM" id="Phobius"/>
    </source>
</evidence>
<feature type="transmembrane region" description="Helical" evidence="13">
    <location>
        <begin position="222"/>
        <end position="240"/>
    </location>
</feature>
<gene>
    <name evidence="15" type="ORF">AB1Y20_020834</name>
</gene>
<dbReference type="GO" id="GO:0008331">
    <property type="term" value="F:high voltage-gated calcium channel activity"/>
    <property type="evidence" value="ECO:0007669"/>
    <property type="project" value="TreeGrafter"/>
</dbReference>
<keyword evidence="11" id="KW-0325">Glycoprotein</keyword>
<evidence type="ECO:0000256" key="4">
    <source>
        <dbReference type="ARBA" id="ARBA00022673"/>
    </source>
</evidence>
<evidence type="ECO:0000256" key="1">
    <source>
        <dbReference type="ARBA" id="ARBA00004141"/>
    </source>
</evidence>
<feature type="transmembrane region" description="Helical" evidence="13">
    <location>
        <begin position="146"/>
        <end position="170"/>
    </location>
</feature>
<feature type="domain" description="Ion transport" evidence="14">
    <location>
        <begin position="115"/>
        <end position="267"/>
    </location>
</feature>
<comment type="subcellular location">
    <subcellularLocation>
        <location evidence="1">Membrane</location>
        <topology evidence="1">Multi-pass membrane protein</topology>
    </subcellularLocation>
</comment>
<keyword evidence="5 13" id="KW-0812">Transmembrane</keyword>
<dbReference type="PANTHER" id="PTHR45628">
    <property type="entry name" value="VOLTAGE-DEPENDENT CALCIUM CHANNEL TYPE A SUBUNIT ALPHA-1"/>
    <property type="match status" value="1"/>
</dbReference>
<reference evidence="15 16" key="1">
    <citation type="journal article" date="2024" name="Science">
        <title>Giant polyketide synthase enzymes in the biosynthesis of giant marine polyether toxins.</title>
        <authorList>
            <person name="Fallon T.R."/>
            <person name="Shende V.V."/>
            <person name="Wierzbicki I.H."/>
            <person name="Pendleton A.L."/>
            <person name="Watervoot N.F."/>
            <person name="Auber R.P."/>
            <person name="Gonzalez D.J."/>
            <person name="Wisecaver J.H."/>
            <person name="Moore B.S."/>
        </authorList>
    </citation>
    <scope>NUCLEOTIDE SEQUENCE [LARGE SCALE GENOMIC DNA]</scope>
    <source>
        <strain evidence="15 16">12B1</strain>
    </source>
</reference>
<keyword evidence="2" id="KW-0813">Transport</keyword>
<evidence type="ECO:0000256" key="12">
    <source>
        <dbReference type="ARBA" id="ARBA00023303"/>
    </source>
</evidence>
<accession>A0AB34JWF1</accession>
<dbReference type="GO" id="GO:0098703">
    <property type="term" value="P:calcium ion import across plasma membrane"/>
    <property type="evidence" value="ECO:0007669"/>
    <property type="project" value="TreeGrafter"/>
</dbReference>
<evidence type="ECO:0000256" key="10">
    <source>
        <dbReference type="ARBA" id="ARBA00023136"/>
    </source>
</evidence>
<dbReference type="Gene3D" id="1.20.120.350">
    <property type="entry name" value="Voltage-gated potassium channels. Chain C"/>
    <property type="match status" value="1"/>
</dbReference>
<evidence type="ECO:0000256" key="8">
    <source>
        <dbReference type="ARBA" id="ARBA00022989"/>
    </source>
</evidence>
<dbReference type="InterPro" id="IPR027359">
    <property type="entry name" value="Volt_channel_dom_sf"/>
</dbReference>
<evidence type="ECO:0000313" key="15">
    <source>
        <dbReference type="EMBL" id="KAL1526010.1"/>
    </source>
</evidence>
<dbReference type="InterPro" id="IPR050599">
    <property type="entry name" value="VDCC_alpha-1_subunit"/>
</dbReference>
<evidence type="ECO:0000313" key="16">
    <source>
        <dbReference type="Proteomes" id="UP001515480"/>
    </source>
</evidence>
<evidence type="ECO:0000256" key="6">
    <source>
        <dbReference type="ARBA" id="ARBA00022837"/>
    </source>
</evidence>
<keyword evidence="4" id="KW-0107">Calcium channel</keyword>
<keyword evidence="12" id="KW-0407">Ion channel</keyword>
<feature type="transmembrane region" description="Helical" evidence="13">
    <location>
        <begin position="190"/>
        <end position="210"/>
    </location>
</feature>
<dbReference type="EMBL" id="JBGBPQ010000004">
    <property type="protein sequence ID" value="KAL1526010.1"/>
    <property type="molecule type" value="Genomic_DNA"/>
</dbReference>
<comment type="caution">
    <text evidence="15">The sequence shown here is derived from an EMBL/GenBank/DDBJ whole genome shotgun (WGS) entry which is preliminary data.</text>
</comment>
<protein>
    <recommendedName>
        <fullName evidence="14">Ion transport domain-containing protein</fullName>
    </recommendedName>
</protein>
<organism evidence="15 16">
    <name type="scientific">Prymnesium parvum</name>
    <name type="common">Toxic golden alga</name>
    <dbReference type="NCBI Taxonomy" id="97485"/>
    <lineage>
        <taxon>Eukaryota</taxon>
        <taxon>Haptista</taxon>
        <taxon>Haptophyta</taxon>
        <taxon>Prymnesiophyceae</taxon>
        <taxon>Prymnesiales</taxon>
        <taxon>Prymnesiaceae</taxon>
        <taxon>Prymnesium</taxon>
    </lineage>
</organism>
<evidence type="ECO:0000256" key="7">
    <source>
        <dbReference type="ARBA" id="ARBA00022882"/>
    </source>
</evidence>
<dbReference type="SUPFAM" id="SSF81324">
    <property type="entry name" value="Voltage-gated potassium channels"/>
    <property type="match status" value="1"/>
</dbReference>
<keyword evidence="10 13" id="KW-0472">Membrane</keyword>
<evidence type="ECO:0000256" key="3">
    <source>
        <dbReference type="ARBA" id="ARBA00022568"/>
    </source>
</evidence>
<dbReference type="Pfam" id="PF00520">
    <property type="entry name" value="Ion_trans"/>
    <property type="match status" value="1"/>
</dbReference>
<evidence type="ECO:0000256" key="5">
    <source>
        <dbReference type="ARBA" id="ARBA00022692"/>
    </source>
</evidence>
<keyword evidence="8 13" id="KW-1133">Transmembrane helix</keyword>
<evidence type="ECO:0000256" key="9">
    <source>
        <dbReference type="ARBA" id="ARBA00023065"/>
    </source>
</evidence>
<evidence type="ECO:0000256" key="11">
    <source>
        <dbReference type="ARBA" id="ARBA00023180"/>
    </source>
</evidence>
<dbReference type="InterPro" id="IPR005821">
    <property type="entry name" value="Ion_trans_dom"/>
</dbReference>
<keyword evidence="6" id="KW-0106">Calcium</keyword>
<feature type="transmembrane region" description="Helical" evidence="13">
    <location>
        <begin position="246"/>
        <end position="266"/>
    </location>
</feature>
<keyword evidence="3" id="KW-0109">Calcium transport</keyword>
<keyword evidence="16" id="KW-1185">Reference proteome</keyword>
<name>A0AB34JWF1_PRYPA</name>
<evidence type="ECO:0000259" key="14">
    <source>
        <dbReference type="Pfam" id="PF00520"/>
    </source>
</evidence>
<proteinExistence type="predicted"/>
<keyword evidence="7" id="KW-0851">Voltage-gated channel</keyword>
<sequence>MCPPRLAPQRGQSAWVKTESGTYSSGMILECDEDSITLQTQSGIQVAPLEQCIHVGSIRKGATASAFAKLLRGGPAPPAHHVQGRSGRIYTGRAFGCLRPTDPLRKRLIDLIEWPPFDAAIMLTILANCTTMALESRVARPDTPMVLFLNACESAFLWVFSFEFACRAVAMGLLSTRSSYLRDGWCRLDFTVLVLAWLPLFFPSFGNYTAIRALRALRVLRALKWMPSMPALVAAIWAAMPRCGQVAVLCVFLFVLTGCTGLHLFAGEC</sequence>
<dbReference type="PANTHER" id="PTHR45628:SF7">
    <property type="entry name" value="VOLTAGE-DEPENDENT CALCIUM CHANNEL TYPE A SUBUNIT ALPHA-1"/>
    <property type="match status" value="1"/>
</dbReference>
<dbReference type="GO" id="GO:0005891">
    <property type="term" value="C:voltage-gated calcium channel complex"/>
    <property type="evidence" value="ECO:0007669"/>
    <property type="project" value="TreeGrafter"/>
</dbReference>
<dbReference type="AlphaFoldDB" id="A0AB34JWF1"/>
<dbReference type="Proteomes" id="UP001515480">
    <property type="component" value="Unassembled WGS sequence"/>
</dbReference>
<keyword evidence="9" id="KW-0406">Ion transport</keyword>